<keyword evidence="1 2" id="KW-0344">Guanine-nucleotide releasing factor</keyword>
<organism evidence="5 6">
    <name type="scientific">Anaeramoeba ignava</name>
    <name type="common">Anaerobic marine amoeba</name>
    <dbReference type="NCBI Taxonomy" id="1746090"/>
    <lineage>
        <taxon>Eukaryota</taxon>
        <taxon>Metamonada</taxon>
        <taxon>Anaeramoebidae</taxon>
        <taxon>Anaeramoeba</taxon>
    </lineage>
</organism>
<dbReference type="InterPro" id="IPR019804">
    <property type="entry name" value="Ras_G-nucl-exch_fac_CS"/>
</dbReference>
<protein>
    <submittedName>
        <fullName evidence="5">Ras guanine nucleotide exchange factor i-related</fullName>
    </submittedName>
</protein>
<evidence type="ECO:0000256" key="1">
    <source>
        <dbReference type="ARBA" id="ARBA00022658"/>
    </source>
</evidence>
<name>A0A9Q0LTJ2_ANAIG</name>
<dbReference type="InterPro" id="IPR008937">
    <property type="entry name" value="Ras-like_GEF"/>
</dbReference>
<feature type="domain" description="Ras-GEF" evidence="3">
    <location>
        <begin position="362"/>
        <end position="592"/>
    </location>
</feature>
<evidence type="ECO:0000313" key="6">
    <source>
        <dbReference type="Proteomes" id="UP001149090"/>
    </source>
</evidence>
<dbReference type="CDD" id="cd06224">
    <property type="entry name" value="REM"/>
    <property type="match status" value="1"/>
</dbReference>
<dbReference type="EMBL" id="JAPDFW010000022">
    <property type="protein sequence ID" value="KAJ5079686.1"/>
    <property type="molecule type" value="Genomic_DNA"/>
</dbReference>
<dbReference type="InterPro" id="IPR006594">
    <property type="entry name" value="LisH"/>
</dbReference>
<sequence length="601" mass="70286">MQDSDIKEQQNTTTNEIIQTTDYQKHPRKILLQDPNIDRSKWFSQIMEKHPGLRDLHERLYPIERAGCFAQIFSFGSTDVKENITEDIVIQLVMQHLKCLGLHKTQEALEEESRVQYQEHYFKNSRLKTLLRVAIMQIEKIFDIVLEPKSHKDSDTVQELIEHLINLGYEDEEEENLKEDVPIWDEPPDSDQNILYMEDTDSLQDEIKAASLNKLVEALTAQKGGGIKIETFLLTYQSFTTPKILFQKLVQRYHVPKVGESTEEEYQNKRKAIQLKVVNVLMKWLENFFSHFNKSLIHDLREFIDKILAQDNLNLANRLRSILEKKEKGFDAKKTIFEPPNLPEPIIPKNIFSPKLSIFDVNEEEIARQLTLIEFQVYTKISPTELLNQAWNKAKYKHRAPNVLAFIQRFNDVSLWVATCVVRRDKPKSRANIINKFIKIAEHCRKLNNFNGLTAILAGLNSSPIFRLKKSWEIVKQSHYDTYQSLQTEMSSTQSYKAYRESLKQANPPCIPYLGIYLTDLTFIEDGSPDYLGNLINYSKRTQISKVILNIQQYQQKSYDLQYVHQIAQLLIKLKKYDETELYSRSLEVEPRVSANKPQIK</sequence>
<dbReference type="GO" id="GO:0005085">
    <property type="term" value="F:guanyl-nucleotide exchange factor activity"/>
    <property type="evidence" value="ECO:0007669"/>
    <property type="project" value="UniProtKB-KW"/>
</dbReference>
<dbReference type="PANTHER" id="PTHR23113">
    <property type="entry name" value="GUANINE NUCLEOTIDE EXCHANGE FACTOR"/>
    <property type="match status" value="1"/>
</dbReference>
<dbReference type="Gene3D" id="1.20.870.10">
    <property type="entry name" value="Son of sevenless (SoS) protein Chain: S domain 1"/>
    <property type="match status" value="1"/>
</dbReference>
<dbReference type="CDD" id="cd00155">
    <property type="entry name" value="RasGEF"/>
    <property type="match status" value="1"/>
</dbReference>
<dbReference type="PROSITE" id="PS50009">
    <property type="entry name" value="RASGEF_CAT"/>
    <property type="match status" value="1"/>
</dbReference>
<dbReference type="OMA" id="PKNIWSH"/>
<proteinExistence type="predicted"/>
<gene>
    <name evidence="5" type="ORF">M0811_03996</name>
</gene>
<evidence type="ECO:0000259" key="3">
    <source>
        <dbReference type="PROSITE" id="PS50009"/>
    </source>
</evidence>
<dbReference type="PROSITE" id="PS50212">
    <property type="entry name" value="RASGEF_NTER"/>
    <property type="match status" value="1"/>
</dbReference>
<dbReference type="GO" id="GO:0007265">
    <property type="term" value="P:Ras protein signal transduction"/>
    <property type="evidence" value="ECO:0007669"/>
    <property type="project" value="TreeGrafter"/>
</dbReference>
<evidence type="ECO:0000259" key="4">
    <source>
        <dbReference type="PROSITE" id="PS50212"/>
    </source>
</evidence>
<dbReference type="SUPFAM" id="SSF48366">
    <property type="entry name" value="Ras GEF"/>
    <property type="match status" value="1"/>
</dbReference>
<reference evidence="5" key="1">
    <citation type="submission" date="2022-10" db="EMBL/GenBank/DDBJ databases">
        <title>Novel sulphate-reducing endosymbionts in the free-living metamonad Anaeramoeba.</title>
        <authorList>
            <person name="Jerlstrom-Hultqvist J."/>
            <person name="Cepicka I."/>
            <person name="Gallot-Lavallee L."/>
            <person name="Salas-Leiva D."/>
            <person name="Curtis B.A."/>
            <person name="Zahonova K."/>
            <person name="Pipaliya S."/>
            <person name="Dacks J."/>
            <person name="Roger A.J."/>
        </authorList>
    </citation>
    <scope>NUCLEOTIDE SEQUENCE</scope>
    <source>
        <strain evidence="5">BMAN</strain>
    </source>
</reference>
<keyword evidence="6" id="KW-1185">Reference proteome</keyword>
<evidence type="ECO:0000256" key="2">
    <source>
        <dbReference type="PROSITE-ProRule" id="PRU00168"/>
    </source>
</evidence>
<dbReference type="InterPro" id="IPR001895">
    <property type="entry name" value="RASGEF_cat_dom"/>
</dbReference>
<accession>A0A9Q0LTJ2</accession>
<dbReference type="Pfam" id="PF00617">
    <property type="entry name" value="RasGEF"/>
    <property type="match status" value="1"/>
</dbReference>
<dbReference type="Gene3D" id="1.10.840.10">
    <property type="entry name" value="Ras guanine-nucleotide exchange factors catalytic domain"/>
    <property type="match status" value="1"/>
</dbReference>
<dbReference type="Proteomes" id="UP001149090">
    <property type="component" value="Unassembled WGS sequence"/>
</dbReference>
<dbReference type="InterPro" id="IPR000651">
    <property type="entry name" value="Ras-like_Gua-exchang_fac_N"/>
</dbReference>
<dbReference type="PANTHER" id="PTHR23113:SF366">
    <property type="entry name" value="RAS GUANINE NUCLEOTIDE EXCHANGE FACTOR R"/>
    <property type="match status" value="1"/>
</dbReference>
<evidence type="ECO:0000313" key="5">
    <source>
        <dbReference type="EMBL" id="KAJ5079686.1"/>
    </source>
</evidence>
<dbReference type="OrthoDB" id="10254377at2759"/>
<dbReference type="GO" id="GO:0005886">
    <property type="term" value="C:plasma membrane"/>
    <property type="evidence" value="ECO:0007669"/>
    <property type="project" value="TreeGrafter"/>
</dbReference>
<dbReference type="InterPro" id="IPR023578">
    <property type="entry name" value="Ras_GEF_dom_sf"/>
</dbReference>
<feature type="domain" description="N-terminal Ras-GEF" evidence="4">
    <location>
        <begin position="203"/>
        <end position="327"/>
    </location>
</feature>
<dbReference type="Pfam" id="PF00618">
    <property type="entry name" value="RasGEF_N"/>
    <property type="match status" value="1"/>
</dbReference>
<dbReference type="SMART" id="SM00147">
    <property type="entry name" value="RasGEF"/>
    <property type="match status" value="1"/>
</dbReference>
<comment type="caution">
    <text evidence="5">The sequence shown here is derived from an EMBL/GenBank/DDBJ whole genome shotgun (WGS) entry which is preliminary data.</text>
</comment>
<dbReference type="SMART" id="SM00229">
    <property type="entry name" value="RasGEFN"/>
    <property type="match status" value="1"/>
</dbReference>
<dbReference type="PROSITE" id="PS00720">
    <property type="entry name" value="RASGEF"/>
    <property type="match status" value="1"/>
</dbReference>
<dbReference type="PROSITE" id="PS50896">
    <property type="entry name" value="LISH"/>
    <property type="match status" value="1"/>
</dbReference>
<dbReference type="AlphaFoldDB" id="A0A9Q0LTJ2"/>
<dbReference type="InterPro" id="IPR036964">
    <property type="entry name" value="RASGEF_cat_dom_sf"/>
</dbReference>